<evidence type="ECO:0000256" key="1">
    <source>
        <dbReference type="SAM" id="SignalP"/>
    </source>
</evidence>
<accession>A0ABT3WA01</accession>
<reference evidence="2 3" key="1">
    <citation type="submission" date="2022-07" db="EMBL/GenBank/DDBJ databases">
        <title>Bombella genomes.</title>
        <authorList>
            <person name="Harer L."/>
            <person name="Styblova S."/>
            <person name="Ehrmann M."/>
        </authorList>
    </citation>
    <scope>NUCLEOTIDE SEQUENCE [LARGE SCALE GENOMIC DNA]</scope>
    <source>
        <strain evidence="2 3">TMW 2.2558</strain>
    </source>
</reference>
<dbReference type="RefSeq" id="WP_099027492.1">
    <property type="nucleotide sequence ID" value="NZ_JANIDW010000004.1"/>
</dbReference>
<sequence>MGLVKTLGLGLGLMALMIGSAGLSYADDGADGLDSVVRKPMPKTSLPRVHADYSMFHFVPRGDEVTIQPEHGRLIFRKKSGVPDGYAERRGAAIVYYDSTGKAVRIQRLTPEELDRMTQ</sequence>
<name>A0ABT3WA01_9PROT</name>
<feature type="chain" id="PRO_5046785484" evidence="1">
    <location>
        <begin position="27"/>
        <end position="119"/>
    </location>
</feature>
<comment type="caution">
    <text evidence="2">The sequence shown here is derived from an EMBL/GenBank/DDBJ whole genome shotgun (WGS) entry which is preliminary data.</text>
</comment>
<evidence type="ECO:0000313" key="3">
    <source>
        <dbReference type="Proteomes" id="UP001165648"/>
    </source>
</evidence>
<dbReference type="EMBL" id="JANIDW010000004">
    <property type="protein sequence ID" value="MCX5615199.1"/>
    <property type="molecule type" value="Genomic_DNA"/>
</dbReference>
<dbReference type="Proteomes" id="UP001165648">
    <property type="component" value="Unassembled WGS sequence"/>
</dbReference>
<evidence type="ECO:0000313" key="2">
    <source>
        <dbReference type="EMBL" id="MCX5615199.1"/>
    </source>
</evidence>
<keyword evidence="3" id="KW-1185">Reference proteome</keyword>
<gene>
    <name evidence="2" type="ORF">NQF64_08085</name>
</gene>
<feature type="signal peptide" evidence="1">
    <location>
        <begin position="1"/>
        <end position="26"/>
    </location>
</feature>
<protein>
    <submittedName>
        <fullName evidence="2">Uncharacterized protein</fullName>
    </submittedName>
</protein>
<keyword evidence="1" id="KW-0732">Signal</keyword>
<organism evidence="2 3">
    <name type="scientific">Bombella saccharophila</name>
    <dbReference type="NCBI Taxonomy" id="2967338"/>
    <lineage>
        <taxon>Bacteria</taxon>
        <taxon>Pseudomonadati</taxon>
        <taxon>Pseudomonadota</taxon>
        <taxon>Alphaproteobacteria</taxon>
        <taxon>Acetobacterales</taxon>
        <taxon>Acetobacteraceae</taxon>
        <taxon>Bombella</taxon>
    </lineage>
</organism>
<proteinExistence type="predicted"/>